<dbReference type="PROSITE" id="PS51782">
    <property type="entry name" value="LYSM"/>
    <property type="match status" value="2"/>
</dbReference>
<dbReference type="SUPFAM" id="SSF54106">
    <property type="entry name" value="LysM domain"/>
    <property type="match status" value="2"/>
</dbReference>
<dbReference type="Proteomes" id="UP001172911">
    <property type="component" value="Unassembled WGS sequence"/>
</dbReference>
<dbReference type="Gene3D" id="1.10.10.2520">
    <property type="entry name" value="Cell wall hydrolase SleB, domain 1"/>
    <property type="match status" value="1"/>
</dbReference>
<dbReference type="AlphaFoldDB" id="A0AAW7Z953"/>
<organism evidence="3 4">
    <name type="scientific">Desulforamulus aquiferis</name>
    <dbReference type="NCBI Taxonomy" id="1397668"/>
    <lineage>
        <taxon>Bacteria</taxon>
        <taxon>Bacillati</taxon>
        <taxon>Bacillota</taxon>
        <taxon>Clostridia</taxon>
        <taxon>Eubacteriales</taxon>
        <taxon>Peptococcaceae</taxon>
        <taxon>Desulforamulus</taxon>
    </lineage>
</organism>
<dbReference type="InterPro" id="IPR042047">
    <property type="entry name" value="SleB_dom1"/>
</dbReference>
<comment type="caution">
    <text evidence="3">The sequence shown here is derived from an EMBL/GenBank/DDBJ whole genome shotgun (WGS) entry which is preliminary data.</text>
</comment>
<dbReference type="Gene3D" id="3.10.350.10">
    <property type="entry name" value="LysM domain"/>
    <property type="match status" value="2"/>
</dbReference>
<dbReference type="Pfam" id="PF01476">
    <property type="entry name" value="LysM"/>
    <property type="match status" value="2"/>
</dbReference>
<feature type="signal peptide" evidence="1">
    <location>
        <begin position="1"/>
        <end position="25"/>
    </location>
</feature>
<accession>A0AAW7Z953</accession>
<protein>
    <submittedName>
        <fullName evidence="3">LysM peptidoglycan-binding domain-containing protein</fullName>
    </submittedName>
</protein>
<dbReference type="PANTHER" id="PTHR33734">
    <property type="entry name" value="LYSM DOMAIN-CONTAINING GPI-ANCHORED PROTEIN 2"/>
    <property type="match status" value="1"/>
</dbReference>
<gene>
    <name evidence="3" type="ORF">P6N53_00865</name>
</gene>
<name>A0AAW7Z953_9FIRM</name>
<keyword evidence="1" id="KW-0732">Signal</keyword>
<dbReference type="SMART" id="SM00257">
    <property type="entry name" value="LysM"/>
    <property type="match status" value="2"/>
</dbReference>
<evidence type="ECO:0000259" key="2">
    <source>
        <dbReference type="PROSITE" id="PS51782"/>
    </source>
</evidence>
<feature type="chain" id="PRO_5043409500" evidence="1">
    <location>
        <begin position="26"/>
        <end position="273"/>
    </location>
</feature>
<dbReference type="GO" id="GO:0016787">
    <property type="term" value="F:hydrolase activity"/>
    <property type="evidence" value="ECO:0007669"/>
    <property type="project" value="InterPro"/>
</dbReference>
<proteinExistence type="predicted"/>
<dbReference type="EMBL" id="JARPTC010000001">
    <property type="protein sequence ID" value="MDO7785784.1"/>
    <property type="molecule type" value="Genomic_DNA"/>
</dbReference>
<evidence type="ECO:0000256" key="1">
    <source>
        <dbReference type="SAM" id="SignalP"/>
    </source>
</evidence>
<reference evidence="3" key="1">
    <citation type="journal article" date="2023" name="J. Hazard. Mater.">
        <title>Anaerobic biodegradation of pyrene and benzo[a]pyrene by a new sulfate-reducing Desulforamulus aquiferis strain DSA.</title>
        <authorList>
            <person name="Zhang Z."/>
            <person name="Sun J."/>
            <person name="Gong X."/>
            <person name="Wang C."/>
            <person name="Wang H."/>
        </authorList>
    </citation>
    <scope>NUCLEOTIDE SEQUENCE</scope>
    <source>
        <strain evidence="3">DSA</strain>
    </source>
</reference>
<dbReference type="InterPro" id="IPR018392">
    <property type="entry name" value="LysM"/>
</dbReference>
<evidence type="ECO:0000313" key="3">
    <source>
        <dbReference type="EMBL" id="MDO7785784.1"/>
    </source>
</evidence>
<evidence type="ECO:0000313" key="4">
    <source>
        <dbReference type="Proteomes" id="UP001172911"/>
    </source>
</evidence>
<feature type="domain" description="LysM" evidence="2">
    <location>
        <begin position="29"/>
        <end position="72"/>
    </location>
</feature>
<dbReference type="RefSeq" id="WP_304540398.1">
    <property type="nucleotide sequence ID" value="NZ_JARPTC010000001.1"/>
</dbReference>
<reference evidence="3" key="2">
    <citation type="submission" date="2023-03" db="EMBL/GenBank/DDBJ databases">
        <authorList>
            <person name="Zhang Z."/>
        </authorList>
    </citation>
    <scope>NUCLEOTIDE SEQUENCE</scope>
    <source>
        <strain evidence="3">DSA</strain>
    </source>
</reference>
<sequence length="273" mass="29300">MNISKRIKRLVVALCFVGLMTPAFAAYGYDYTVQTGDSLYIISQKTGVGIDAIKSSNKLTGDLLQPGQVLNIPDSQAKQATPQQTASTYTVKAGDSLFTIAQNQGIRLEALIVANSISGTLIYPGQQLNVPVAASRSAGAVVEVSRSAKRPVIPFTDEDFDLLSRLVNAEAGGEPLDAQVGVAAVVINRVRSGIFPNSIREVIYSPNQFSPVRNGWINRPATEKSKEATLDALYGSDPTNGALYFFDTSTRNTFLRSLPVAATYGQMIYANAK</sequence>
<keyword evidence="4" id="KW-1185">Reference proteome</keyword>
<dbReference type="GO" id="GO:0008932">
    <property type="term" value="F:lytic endotransglycosylase activity"/>
    <property type="evidence" value="ECO:0007669"/>
    <property type="project" value="TreeGrafter"/>
</dbReference>
<dbReference type="Pfam" id="PF07486">
    <property type="entry name" value="Hydrolase_2"/>
    <property type="match status" value="1"/>
</dbReference>
<dbReference type="PANTHER" id="PTHR33734:SF22">
    <property type="entry name" value="MEMBRANE-BOUND LYTIC MUREIN TRANSGLYCOSYLASE D"/>
    <property type="match status" value="1"/>
</dbReference>
<dbReference type="CDD" id="cd00118">
    <property type="entry name" value="LysM"/>
    <property type="match status" value="2"/>
</dbReference>
<dbReference type="InterPro" id="IPR011105">
    <property type="entry name" value="Cell_wall_hydrolase_SleB"/>
</dbReference>
<feature type="domain" description="LysM" evidence="2">
    <location>
        <begin position="87"/>
        <end position="130"/>
    </location>
</feature>
<dbReference type="InterPro" id="IPR036779">
    <property type="entry name" value="LysM_dom_sf"/>
</dbReference>
<dbReference type="Gene3D" id="6.20.240.60">
    <property type="match status" value="1"/>
</dbReference>